<comment type="caution">
    <text evidence="1">The sequence shown here is derived from an EMBL/GenBank/DDBJ whole genome shotgun (WGS) entry which is preliminary data.</text>
</comment>
<dbReference type="Proteomes" id="UP000600080">
    <property type="component" value="Unassembled WGS sequence"/>
</dbReference>
<gene>
    <name evidence="1" type="ORF">GCM10012285_07150</name>
</gene>
<reference evidence="2" key="1">
    <citation type="journal article" date="2019" name="Int. J. Syst. Evol. Microbiol.">
        <title>The Global Catalogue of Microorganisms (GCM) 10K type strain sequencing project: providing services to taxonomists for standard genome sequencing and annotation.</title>
        <authorList>
            <consortium name="The Broad Institute Genomics Platform"/>
            <consortium name="The Broad Institute Genome Sequencing Center for Infectious Disease"/>
            <person name="Wu L."/>
            <person name="Ma J."/>
        </authorList>
    </citation>
    <scope>NUCLEOTIDE SEQUENCE [LARGE SCALE GENOMIC DNA]</scope>
    <source>
        <strain evidence="2">CGMCC 4.7323</strain>
    </source>
</reference>
<name>A0ABQ2IY84_9ACTN</name>
<organism evidence="1 2">
    <name type="scientific">Streptomyces kronopolitis</name>
    <dbReference type="NCBI Taxonomy" id="1612435"/>
    <lineage>
        <taxon>Bacteria</taxon>
        <taxon>Bacillati</taxon>
        <taxon>Actinomycetota</taxon>
        <taxon>Actinomycetes</taxon>
        <taxon>Kitasatosporales</taxon>
        <taxon>Streptomycetaceae</taxon>
        <taxon>Streptomyces</taxon>
    </lineage>
</organism>
<evidence type="ECO:0008006" key="3">
    <source>
        <dbReference type="Google" id="ProtNLM"/>
    </source>
</evidence>
<evidence type="ECO:0000313" key="2">
    <source>
        <dbReference type="Proteomes" id="UP000600080"/>
    </source>
</evidence>
<dbReference type="EMBL" id="BMND01000002">
    <property type="protein sequence ID" value="GGN34755.1"/>
    <property type="molecule type" value="Genomic_DNA"/>
</dbReference>
<evidence type="ECO:0000313" key="1">
    <source>
        <dbReference type="EMBL" id="GGN34755.1"/>
    </source>
</evidence>
<sequence>MRYAHDVGFYRCPTDQQGDTMTTRQVRKRCQALVSELDLPSPFSVDALVHEVSVRRGRPIRIHTLPIGSALNACGLWIATDTVDHIYVEEKTTKFHQEHIVLHEIGHILWDHGISDEETHHALTTLLPSISPHMISRLLARNNYTTEQEQEAELVASLIHSAAGMLPPSSSTGVRGALEIALGIRR</sequence>
<accession>A0ABQ2IY84</accession>
<keyword evidence="2" id="KW-1185">Reference proteome</keyword>
<proteinExistence type="predicted"/>
<protein>
    <recommendedName>
        <fullName evidence="3">IrrE N-terminal-like domain-containing protein</fullName>
    </recommendedName>
</protein>